<feature type="region of interest" description="Disordered" evidence="1">
    <location>
        <begin position="496"/>
        <end position="533"/>
    </location>
</feature>
<evidence type="ECO:0000313" key="2">
    <source>
        <dbReference type="EMBL" id="KAK8088638.1"/>
    </source>
</evidence>
<feature type="compositionally biased region" description="Basic residues" evidence="1">
    <location>
        <begin position="174"/>
        <end position="188"/>
    </location>
</feature>
<feature type="compositionally biased region" description="Acidic residues" evidence="1">
    <location>
        <begin position="206"/>
        <end position="216"/>
    </location>
</feature>
<sequence length="533" mass="56436">MAPADLQMVLVDYRGQVIENCEFLTAKDEFISIITAKEPSGKIKAIAIRTTKSSETREPLIASDPFDTVQEAIASLHAKSSEAVQLYIMTNGYAEPRDLDEAKDDKLGDDDDDDDEDDDDASVVSSDSAASSNAPSVWSATSDTAAEVITPAPTTSTFSSSRGCRPAPPSAIKSPKKSRATNGRKCRKPLTTAAASAARKPHDDYYSEEDDDDDDAEPPRVRIIHNLVRQTAAPSLGAAGRHGTSRQPPPPPAWAGPGAPPPPPPGFRSGGGGASGGKPMNGFGFISLSQPGPPPPPPNMGAHPQYVPTQGAMPPPPPPQPHGQPLSGPPPPGAAPTPPHMGGNGGGANPRLIQLAQQQQQLAHRQQAMIVNNAHHPYHTNANNGTPPAAKLHDVRLTITWLHHSSARVLETVRPSLRALQDAALAYVRGNPHAFENVTAADLASAPPTTLPLPPPPPPQALLARPGSCAPSLPPRCCRRLGAAGRRQARLVRRRELGPRELPRRRRPDQAVRLAGGQGSIPRLEVEVDYPRP</sequence>
<feature type="compositionally biased region" description="Low complexity" evidence="1">
    <location>
        <begin position="122"/>
        <end position="132"/>
    </location>
</feature>
<gene>
    <name evidence="2" type="ORF">PG997_003599</name>
</gene>
<feature type="compositionally biased region" description="Basic and acidic residues" evidence="1">
    <location>
        <begin position="97"/>
        <end position="106"/>
    </location>
</feature>
<dbReference type="Proteomes" id="UP001433268">
    <property type="component" value="Unassembled WGS sequence"/>
</dbReference>
<feature type="compositionally biased region" description="Pro residues" evidence="1">
    <location>
        <begin position="247"/>
        <end position="266"/>
    </location>
</feature>
<feature type="region of interest" description="Disordered" evidence="1">
    <location>
        <begin position="97"/>
        <end position="350"/>
    </location>
</feature>
<evidence type="ECO:0000256" key="1">
    <source>
        <dbReference type="SAM" id="MobiDB-lite"/>
    </source>
</evidence>
<organism evidence="2 3">
    <name type="scientific">Apiospora hydei</name>
    <dbReference type="NCBI Taxonomy" id="1337664"/>
    <lineage>
        <taxon>Eukaryota</taxon>
        <taxon>Fungi</taxon>
        <taxon>Dikarya</taxon>
        <taxon>Ascomycota</taxon>
        <taxon>Pezizomycotina</taxon>
        <taxon>Sordariomycetes</taxon>
        <taxon>Xylariomycetidae</taxon>
        <taxon>Amphisphaeriales</taxon>
        <taxon>Apiosporaceae</taxon>
        <taxon>Apiospora</taxon>
    </lineage>
</organism>
<dbReference type="GeneID" id="92040974"/>
<protein>
    <submittedName>
        <fullName evidence="2">Uncharacterized protein</fullName>
    </submittedName>
</protein>
<feature type="compositionally biased region" description="Low complexity" evidence="1">
    <location>
        <begin position="150"/>
        <end position="161"/>
    </location>
</feature>
<accession>A0ABR1WZR0</accession>
<dbReference type="RefSeq" id="XP_066671532.1">
    <property type="nucleotide sequence ID" value="XM_066807914.1"/>
</dbReference>
<feature type="compositionally biased region" description="Polar residues" evidence="1">
    <location>
        <begin position="133"/>
        <end position="144"/>
    </location>
</feature>
<reference evidence="2 3" key="1">
    <citation type="submission" date="2023-01" db="EMBL/GenBank/DDBJ databases">
        <title>Analysis of 21 Apiospora genomes using comparative genomics revels a genus with tremendous synthesis potential of carbohydrate active enzymes and secondary metabolites.</title>
        <authorList>
            <person name="Sorensen T."/>
        </authorList>
    </citation>
    <scope>NUCLEOTIDE SEQUENCE [LARGE SCALE GENOMIC DNA]</scope>
    <source>
        <strain evidence="2 3">CBS 114990</strain>
    </source>
</reference>
<keyword evidence="3" id="KW-1185">Reference proteome</keyword>
<feature type="compositionally biased region" description="Acidic residues" evidence="1">
    <location>
        <begin position="107"/>
        <end position="121"/>
    </location>
</feature>
<proteinExistence type="predicted"/>
<name>A0ABR1WZR0_9PEZI</name>
<feature type="compositionally biased region" description="Pro residues" evidence="1">
    <location>
        <begin position="313"/>
        <end position="339"/>
    </location>
</feature>
<dbReference type="EMBL" id="JAQQWN010000004">
    <property type="protein sequence ID" value="KAK8088638.1"/>
    <property type="molecule type" value="Genomic_DNA"/>
</dbReference>
<comment type="caution">
    <text evidence="2">The sequence shown here is derived from an EMBL/GenBank/DDBJ whole genome shotgun (WGS) entry which is preliminary data.</text>
</comment>
<feature type="compositionally biased region" description="Basic and acidic residues" evidence="1">
    <location>
        <begin position="524"/>
        <end position="533"/>
    </location>
</feature>
<evidence type="ECO:0000313" key="3">
    <source>
        <dbReference type="Proteomes" id="UP001433268"/>
    </source>
</evidence>